<dbReference type="SUPFAM" id="SSF56349">
    <property type="entry name" value="DNA breaking-rejoining enzymes"/>
    <property type="match status" value="1"/>
</dbReference>
<dbReference type="InterPro" id="IPR011010">
    <property type="entry name" value="DNA_brk_join_enz"/>
</dbReference>
<evidence type="ECO:0000313" key="2">
    <source>
        <dbReference type="Proteomes" id="UP001272097"/>
    </source>
</evidence>
<protein>
    <submittedName>
        <fullName evidence="1">Uncharacterized protein</fullName>
    </submittedName>
</protein>
<reference evidence="1 2" key="1">
    <citation type="submission" date="2023-08" db="EMBL/GenBank/DDBJ databases">
        <title>Implementing the SeqCode for naming new Mesorhizobium species isolated from Vachellia karroo root nodules.</title>
        <authorList>
            <person name="Van Lill M."/>
        </authorList>
    </citation>
    <scope>NUCLEOTIDE SEQUENCE [LARGE SCALE GENOMIC DNA]</scope>
    <source>
        <strain evidence="1 2">VK3E</strain>
    </source>
</reference>
<accession>A0ABU4X3L3</accession>
<name>A0ABU4X3L3_9HYPH</name>
<keyword evidence="2" id="KW-1185">Reference proteome</keyword>
<proteinExistence type="predicted"/>
<gene>
    <name evidence="1" type="ORF">RFM51_25290</name>
</gene>
<organism evidence="1 2">
    <name type="scientific">Mesorhizobium australafricanum</name>
    <dbReference type="NCBI Taxonomy" id="3072311"/>
    <lineage>
        <taxon>Bacteria</taxon>
        <taxon>Pseudomonadati</taxon>
        <taxon>Pseudomonadota</taxon>
        <taxon>Alphaproteobacteria</taxon>
        <taxon>Hyphomicrobiales</taxon>
        <taxon>Phyllobacteriaceae</taxon>
        <taxon>Mesorhizobium</taxon>
    </lineage>
</organism>
<evidence type="ECO:0000313" key="1">
    <source>
        <dbReference type="EMBL" id="MDX8442900.1"/>
    </source>
</evidence>
<dbReference type="EMBL" id="JAVIIS010000048">
    <property type="protein sequence ID" value="MDX8442900.1"/>
    <property type="molecule type" value="Genomic_DNA"/>
</dbReference>
<sequence>MTSLREISVGGPLLFPSNAALRRMGYGKEEATAHGFRAIASTLLNECGKWHPDAIERQLAHIENNDVRRA</sequence>
<comment type="caution">
    <text evidence="1">The sequence shown here is derived from an EMBL/GenBank/DDBJ whole genome shotgun (WGS) entry which is preliminary data.</text>
</comment>
<dbReference type="RefSeq" id="WP_320216895.1">
    <property type="nucleotide sequence ID" value="NZ_JAVIIS010000048.1"/>
</dbReference>
<dbReference type="Proteomes" id="UP001272097">
    <property type="component" value="Unassembled WGS sequence"/>
</dbReference>